<dbReference type="InterPro" id="IPR042099">
    <property type="entry name" value="ANL_N_sf"/>
</dbReference>
<dbReference type="Gene3D" id="3.40.50.12780">
    <property type="entry name" value="N-terminal domain of ligase-like"/>
    <property type="match status" value="1"/>
</dbReference>
<comment type="caution">
    <text evidence="5">The sequence shown here is derived from an EMBL/GenBank/DDBJ whole genome shotgun (WGS) entry which is preliminary data.</text>
</comment>
<evidence type="ECO:0000313" key="7">
    <source>
        <dbReference type="Proteomes" id="UP000027746"/>
    </source>
</evidence>
<evidence type="ECO:0000256" key="2">
    <source>
        <dbReference type="ARBA" id="ARBA00022832"/>
    </source>
</evidence>
<dbReference type="SUPFAM" id="SSF56801">
    <property type="entry name" value="Acetyl-CoA synthetase-like"/>
    <property type="match status" value="1"/>
</dbReference>
<reference evidence="5 7" key="1">
    <citation type="submission" date="2014-01" db="EMBL/GenBank/DDBJ databases">
        <title>Sulfitobacter sp. H3 (MCCC 1A00686) Genome Sequencing.</title>
        <authorList>
            <person name="Lai Q."/>
            <person name="Hong Z."/>
        </authorList>
    </citation>
    <scope>NUCLEOTIDE SEQUENCE [LARGE SCALE GENOMIC DNA]</scope>
    <source>
        <strain evidence="5 7">H3</strain>
    </source>
</reference>
<name>A0A073IW11_9RHOB</name>
<proteinExistence type="predicted"/>
<keyword evidence="2" id="KW-0276">Fatty acid metabolism</keyword>
<reference evidence="6" key="2">
    <citation type="submission" date="2021-01" db="EMBL/GenBank/DDBJ databases">
        <title>Diatom-associated Roseobacters Show Island Model of Population Structure.</title>
        <authorList>
            <person name="Qu L."/>
            <person name="Feng X."/>
            <person name="Chen Y."/>
            <person name="Li L."/>
            <person name="Wang X."/>
            <person name="Hu Z."/>
            <person name="Wang H."/>
            <person name="Luo H."/>
        </authorList>
    </citation>
    <scope>NUCLEOTIDE SEQUENCE</scope>
    <source>
        <strain evidence="6">SM26-45</strain>
    </source>
</reference>
<dbReference type="Pfam" id="PF23562">
    <property type="entry name" value="AMP-binding_C_3"/>
    <property type="match status" value="1"/>
</dbReference>
<evidence type="ECO:0000313" key="5">
    <source>
        <dbReference type="EMBL" id="KEJ93820.1"/>
    </source>
</evidence>
<dbReference type="GO" id="GO:0004467">
    <property type="term" value="F:long-chain fatty acid-CoA ligase activity"/>
    <property type="evidence" value="ECO:0007669"/>
    <property type="project" value="TreeGrafter"/>
</dbReference>
<dbReference type="AlphaFoldDB" id="A0A073IW11"/>
<evidence type="ECO:0000256" key="3">
    <source>
        <dbReference type="ARBA" id="ARBA00023098"/>
    </source>
</evidence>
<feature type="domain" description="AMP-dependent synthetase/ligase" evidence="4">
    <location>
        <begin position="25"/>
        <end position="443"/>
    </location>
</feature>
<dbReference type="PANTHER" id="PTHR43272:SF32">
    <property type="entry name" value="AMP-DEPENDENT SYNTHETASE_LIGASE DOMAIN-CONTAINING PROTEIN"/>
    <property type="match status" value="1"/>
</dbReference>
<evidence type="ECO:0000256" key="1">
    <source>
        <dbReference type="ARBA" id="ARBA00022598"/>
    </source>
</evidence>
<keyword evidence="1" id="KW-0436">Ligase</keyword>
<dbReference type="GO" id="GO:0016020">
    <property type="term" value="C:membrane"/>
    <property type="evidence" value="ECO:0007669"/>
    <property type="project" value="TreeGrafter"/>
</dbReference>
<evidence type="ECO:0000313" key="6">
    <source>
        <dbReference type="EMBL" id="MBM2355735.1"/>
    </source>
</evidence>
<dbReference type="EMBL" id="JAMD01000026">
    <property type="protein sequence ID" value="KEJ93820.1"/>
    <property type="molecule type" value="Genomic_DNA"/>
</dbReference>
<dbReference type="PANTHER" id="PTHR43272">
    <property type="entry name" value="LONG-CHAIN-FATTY-ACID--COA LIGASE"/>
    <property type="match status" value="1"/>
</dbReference>
<gene>
    <name evidence="6" type="ORF">JQX14_14385</name>
    <name evidence="5" type="ORF">SUH3_12845</name>
</gene>
<organism evidence="5 7">
    <name type="scientific">Pseudosulfitobacter pseudonitzschiae</name>
    <dbReference type="NCBI Taxonomy" id="1402135"/>
    <lineage>
        <taxon>Bacteria</taxon>
        <taxon>Pseudomonadati</taxon>
        <taxon>Pseudomonadota</taxon>
        <taxon>Alphaproteobacteria</taxon>
        <taxon>Rhodobacterales</taxon>
        <taxon>Roseobacteraceae</taxon>
        <taxon>Pseudosulfitobacter</taxon>
    </lineage>
</organism>
<keyword evidence="7" id="KW-1185">Reference proteome</keyword>
<dbReference type="RefSeq" id="WP_037931543.1">
    <property type="nucleotide sequence ID" value="NZ_JAJNGW010000008.1"/>
</dbReference>
<dbReference type="Proteomes" id="UP000809337">
    <property type="component" value="Unassembled WGS sequence"/>
</dbReference>
<protein>
    <submittedName>
        <fullName evidence="5">AMP-binding protein</fullName>
    </submittedName>
</protein>
<dbReference type="PROSITE" id="PS00455">
    <property type="entry name" value="AMP_BINDING"/>
    <property type="match status" value="1"/>
</dbReference>
<keyword evidence="3" id="KW-0443">Lipid metabolism</keyword>
<accession>A0A073IW11</accession>
<evidence type="ECO:0000259" key="4">
    <source>
        <dbReference type="Pfam" id="PF00501"/>
    </source>
</evidence>
<sequence>MLEGRMAEGTTLQNSANETFGKLLARNAANHGSDIVVREKERGIWRESTWADYVDEVLACAAGLEVVGVAPGKAVLILGDNRARLYQGMLAISLLGAYAMPAYPGATLEELQHFLGEVEIVAAIAEDQEQVDKILELRSASASGIAHVIYDETRGLGTYEDDGLMSWDHLIEIGQRELDGDAGRREAILNRAKPEDPAIFMHSSGTTGKPKGIVLSQKNVLAAARNGHAAGAFDENEEILAYLPMAWVGDFAITVGAALLWRFTVNVPERQETVVRDMREIAPTFYLAAPRSWDQMLTTIQVGMENSTPFKKWLYHFFMDRAVAAETRKLNGKSGGALEPLGRFLGEALVFGPIKDQFGMSRLKNAFTGGEAIGEDTFVFYRALGIKLRQLYGQTENSAINAIQAPGEVRLHTVGKPAPGVELKIADDGEILMRSDSVFEGYFNKPEATAEALEDGWLHTGDAGYIEDDGHLVVLGRVSEVMHTAGGERYVPNYIENRLKFSPYIKDAAVLGAGLDELTAMVCVDFEAVGHWAEVNGVPYVSYADLSQRDEVAKLLHEAFLRVNKALTEPLRLQRFVSLPKEFDPDDGEITRTRKLRRKVVQERYADVVAALYDGSKEVHVSAQVTYETGEVGKVEKSLPIREV</sequence>
<dbReference type="Pfam" id="PF00501">
    <property type="entry name" value="AMP-binding"/>
    <property type="match status" value="1"/>
</dbReference>
<dbReference type="InterPro" id="IPR020845">
    <property type="entry name" value="AMP-binding_CS"/>
</dbReference>
<dbReference type="InterPro" id="IPR000873">
    <property type="entry name" value="AMP-dep_synth/lig_dom"/>
</dbReference>
<dbReference type="EMBL" id="JAFBWN010000009">
    <property type="protein sequence ID" value="MBM2355735.1"/>
    <property type="molecule type" value="Genomic_DNA"/>
</dbReference>
<dbReference type="Proteomes" id="UP000027746">
    <property type="component" value="Unassembled WGS sequence"/>
</dbReference>
<dbReference type="OrthoDB" id="9803968at2"/>